<dbReference type="EMBL" id="JANPWB010000011">
    <property type="protein sequence ID" value="KAJ1132196.1"/>
    <property type="molecule type" value="Genomic_DNA"/>
</dbReference>
<reference evidence="2" key="1">
    <citation type="journal article" date="2022" name="bioRxiv">
        <title>Sequencing and chromosome-scale assembly of the giantPleurodeles waltlgenome.</title>
        <authorList>
            <person name="Brown T."/>
            <person name="Elewa A."/>
            <person name="Iarovenko S."/>
            <person name="Subramanian E."/>
            <person name="Araus A.J."/>
            <person name="Petzold A."/>
            <person name="Susuki M."/>
            <person name="Suzuki K.-i.T."/>
            <person name="Hayashi T."/>
            <person name="Toyoda A."/>
            <person name="Oliveira C."/>
            <person name="Osipova E."/>
            <person name="Leigh N.D."/>
            <person name="Simon A."/>
            <person name="Yun M.H."/>
        </authorList>
    </citation>
    <scope>NUCLEOTIDE SEQUENCE</scope>
    <source>
        <strain evidence="2">20211129_DDA</strain>
        <tissue evidence="2">Liver</tissue>
    </source>
</reference>
<protein>
    <submittedName>
        <fullName evidence="2">Uncharacterized protein</fullName>
    </submittedName>
</protein>
<evidence type="ECO:0000256" key="1">
    <source>
        <dbReference type="SAM" id="MobiDB-lite"/>
    </source>
</evidence>
<evidence type="ECO:0000313" key="2">
    <source>
        <dbReference type="EMBL" id="KAJ1132196.1"/>
    </source>
</evidence>
<keyword evidence="3" id="KW-1185">Reference proteome</keyword>
<name>A0AAV7PVU1_PLEWA</name>
<organism evidence="2 3">
    <name type="scientific">Pleurodeles waltl</name>
    <name type="common">Iberian ribbed newt</name>
    <dbReference type="NCBI Taxonomy" id="8319"/>
    <lineage>
        <taxon>Eukaryota</taxon>
        <taxon>Metazoa</taxon>
        <taxon>Chordata</taxon>
        <taxon>Craniata</taxon>
        <taxon>Vertebrata</taxon>
        <taxon>Euteleostomi</taxon>
        <taxon>Amphibia</taxon>
        <taxon>Batrachia</taxon>
        <taxon>Caudata</taxon>
        <taxon>Salamandroidea</taxon>
        <taxon>Salamandridae</taxon>
        <taxon>Pleurodelinae</taxon>
        <taxon>Pleurodeles</taxon>
    </lineage>
</organism>
<comment type="caution">
    <text evidence="2">The sequence shown here is derived from an EMBL/GenBank/DDBJ whole genome shotgun (WGS) entry which is preliminary data.</text>
</comment>
<accession>A0AAV7PVU1</accession>
<gene>
    <name evidence="2" type="ORF">NDU88_010523</name>
</gene>
<feature type="compositionally biased region" description="Polar residues" evidence="1">
    <location>
        <begin position="114"/>
        <end position="125"/>
    </location>
</feature>
<feature type="region of interest" description="Disordered" evidence="1">
    <location>
        <begin position="105"/>
        <end position="125"/>
    </location>
</feature>
<evidence type="ECO:0000313" key="3">
    <source>
        <dbReference type="Proteomes" id="UP001066276"/>
    </source>
</evidence>
<dbReference type="Proteomes" id="UP001066276">
    <property type="component" value="Chromosome 7"/>
</dbReference>
<dbReference type="AlphaFoldDB" id="A0AAV7PVU1"/>
<sequence>MRLAADAPEERCGGMGFVPAGTAASWEQRPGPSGVHRVVSMQRTAGDKTGECLEEGELVDDGEEDIWWEQGGVGPANVLSQSLQGAQQVQPVSVGKALYGAQMVRRKAQERPPSLTSGEEGSSVTMVSVGVEVTEAGDGRGTFVEGGLRRGRGRRHGGDLNAGAR</sequence>
<feature type="region of interest" description="Disordered" evidence="1">
    <location>
        <begin position="138"/>
        <end position="165"/>
    </location>
</feature>
<proteinExistence type="predicted"/>